<evidence type="ECO:0000313" key="2">
    <source>
        <dbReference type="Proteomes" id="UP000636709"/>
    </source>
</evidence>
<comment type="caution">
    <text evidence="1">The sequence shown here is derived from an EMBL/GenBank/DDBJ whole genome shotgun (WGS) entry which is preliminary data.</text>
</comment>
<organism evidence="1 2">
    <name type="scientific">Digitaria exilis</name>
    <dbReference type="NCBI Taxonomy" id="1010633"/>
    <lineage>
        <taxon>Eukaryota</taxon>
        <taxon>Viridiplantae</taxon>
        <taxon>Streptophyta</taxon>
        <taxon>Embryophyta</taxon>
        <taxon>Tracheophyta</taxon>
        <taxon>Spermatophyta</taxon>
        <taxon>Magnoliopsida</taxon>
        <taxon>Liliopsida</taxon>
        <taxon>Poales</taxon>
        <taxon>Poaceae</taxon>
        <taxon>PACMAD clade</taxon>
        <taxon>Panicoideae</taxon>
        <taxon>Panicodae</taxon>
        <taxon>Paniceae</taxon>
        <taxon>Anthephorinae</taxon>
        <taxon>Digitaria</taxon>
    </lineage>
</organism>
<gene>
    <name evidence="1" type="ORF">HU200_056630</name>
</gene>
<sequence length="148" mass="16385">MAIDGYNILPIAGVALHAPAHTCAYHVARTHASLRRAPHRLFYRLARFRRRPLPLGFERELGEQSARPIGDAGLRRSSFKASVGAADGLRRRVSSMDGIRKEVRSSALRKRRCGGAQTPAEDAHPEALERTVGSSLLLRRGFLVLFSF</sequence>
<evidence type="ECO:0000313" key="1">
    <source>
        <dbReference type="EMBL" id="KAF8661683.1"/>
    </source>
</evidence>
<protein>
    <submittedName>
        <fullName evidence="1">Uncharacterized protein</fullName>
    </submittedName>
</protein>
<name>A0A835AEU7_9POAL</name>
<dbReference type="Proteomes" id="UP000636709">
    <property type="component" value="Unassembled WGS sequence"/>
</dbReference>
<dbReference type="EMBL" id="JACEFO010002392">
    <property type="protein sequence ID" value="KAF8661683.1"/>
    <property type="molecule type" value="Genomic_DNA"/>
</dbReference>
<keyword evidence="2" id="KW-1185">Reference proteome</keyword>
<proteinExistence type="predicted"/>
<reference evidence="1" key="1">
    <citation type="submission" date="2020-07" db="EMBL/GenBank/DDBJ databases">
        <title>Genome sequence and genetic diversity analysis of an under-domesticated orphan crop, white fonio (Digitaria exilis).</title>
        <authorList>
            <person name="Bennetzen J.L."/>
            <person name="Chen S."/>
            <person name="Ma X."/>
            <person name="Wang X."/>
            <person name="Yssel A.E.J."/>
            <person name="Chaluvadi S.R."/>
            <person name="Johnson M."/>
            <person name="Gangashetty P."/>
            <person name="Hamidou F."/>
            <person name="Sanogo M.D."/>
            <person name="Zwaenepoel A."/>
            <person name="Wallace J."/>
            <person name="Van De Peer Y."/>
            <person name="Van Deynze A."/>
        </authorList>
    </citation>
    <scope>NUCLEOTIDE SEQUENCE</scope>
    <source>
        <tissue evidence="1">Leaves</tissue>
    </source>
</reference>
<dbReference type="AlphaFoldDB" id="A0A835AEU7"/>
<accession>A0A835AEU7</accession>